<feature type="domain" description="NAC" evidence="8">
    <location>
        <begin position="361"/>
        <end position="509"/>
    </location>
</feature>
<dbReference type="GO" id="GO:0005634">
    <property type="term" value="C:nucleus"/>
    <property type="evidence" value="ECO:0007669"/>
    <property type="project" value="UniProtKB-SubCell"/>
</dbReference>
<feature type="region of interest" description="Disordered" evidence="6">
    <location>
        <begin position="513"/>
        <end position="538"/>
    </location>
</feature>
<evidence type="ECO:0000256" key="1">
    <source>
        <dbReference type="ARBA" id="ARBA00004123"/>
    </source>
</evidence>
<evidence type="ECO:0000259" key="8">
    <source>
        <dbReference type="PROSITE" id="PS51005"/>
    </source>
</evidence>
<dbReference type="Pfam" id="PF02365">
    <property type="entry name" value="NAM"/>
    <property type="match status" value="2"/>
</dbReference>
<protein>
    <recommendedName>
        <fullName evidence="8">NAC domain-containing protein</fullName>
    </recommendedName>
</protein>
<feature type="region of interest" description="Disordered" evidence="6">
    <location>
        <begin position="718"/>
        <end position="760"/>
    </location>
</feature>
<evidence type="ECO:0000313" key="10">
    <source>
        <dbReference type="Proteomes" id="UP000583929"/>
    </source>
</evidence>
<evidence type="ECO:0000256" key="3">
    <source>
        <dbReference type="ARBA" id="ARBA00023125"/>
    </source>
</evidence>
<proteinExistence type="predicted"/>
<organism evidence="9 10">
    <name type="scientific">Cannabis sativa</name>
    <name type="common">Hemp</name>
    <name type="synonym">Marijuana</name>
    <dbReference type="NCBI Taxonomy" id="3483"/>
    <lineage>
        <taxon>Eukaryota</taxon>
        <taxon>Viridiplantae</taxon>
        <taxon>Streptophyta</taxon>
        <taxon>Embryophyta</taxon>
        <taxon>Tracheophyta</taxon>
        <taxon>Spermatophyta</taxon>
        <taxon>Magnoliopsida</taxon>
        <taxon>eudicotyledons</taxon>
        <taxon>Gunneridae</taxon>
        <taxon>Pentapetalae</taxon>
        <taxon>rosids</taxon>
        <taxon>fabids</taxon>
        <taxon>Rosales</taxon>
        <taxon>Cannabaceae</taxon>
        <taxon>Cannabis</taxon>
    </lineage>
</organism>
<comment type="subcellular location">
    <subcellularLocation>
        <location evidence="1">Nucleus</location>
    </subcellularLocation>
</comment>
<dbReference type="InterPro" id="IPR003441">
    <property type="entry name" value="NAC-dom"/>
</dbReference>
<feature type="compositionally biased region" description="Polar residues" evidence="6">
    <location>
        <begin position="167"/>
        <end position="185"/>
    </location>
</feature>
<dbReference type="Proteomes" id="UP000583929">
    <property type="component" value="Unassembled WGS sequence"/>
</dbReference>
<evidence type="ECO:0000256" key="7">
    <source>
        <dbReference type="SAM" id="Phobius"/>
    </source>
</evidence>
<accession>A0A7J6GJ85</accession>
<keyword evidence="3" id="KW-0238">DNA-binding</keyword>
<dbReference type="Gene3D" id="2.170.150.80">
    <property type="entry name" value="NAC domain"/>
    <property type="match status" value="2"/>
</dbReference>
<evidence type="ECO:0000256" key="6">
    <source>
        <dbReference type="SAM" id="MobiDB-lite"/>
    </source>
</evidence>
<feature type="compositionally biased region" description="Polar residues" evidence="6">
    <location>
        <begin position="516"/>
        <end position="531"/>
    </location>
</feature>
<name>A0A7J6GJ85_CANSA</name>
<dbReference type="PROSITE" id="PS51005">
    <property type="entry name" value="NAC"/>
    <property type="match status" value="2"/>
</dbReference>
<comment type="caution">
    <text evidence="9">The sequence shown here is derived from an EMBL/GenBank/DDBJ whole genome shotgun (WGS) entry which is preliminary data.</text>
</comment>
<feature type="domain" description="NAC" evidence="8">
    <location>
        <begin position="12"/>
        <end position="160"/>
    </location>
</feature>
<evidence type="ECO:0000256" key="4">
    <source>
        <dbReference type="ARBA" id="ARBA00023163"/>
    </source>
</evidence>
<dbReference type="GO" id="GO:0006355">
    <property type="term" value="P:regulation of DNA-templated transcription"/>
    <property type="evidence" value="ECO:0007669"/>
    <property type="project" value="InterPro"/>
</dbReference>
<feature type="compositionally biased region" description="Basic and acidic residues" evidence="6">
    <location>
        <begin position="743"/>
        <end position="755"/>
    </location>
</feature>
<keyword evidence="7" id="KW-0472">Membrane</keyword>
<sequence>MSCSPIVLPTNAPVGFRFSPTEEEVINHYLKLKYQGKNDVVDPVMATVDFCAFEPWELPRKSMIESNDQVWWFFCPRDYKYNNSRRSNRTTKSGYWKITGKGQKIKSINGVIIGGKRILVFHRSPCPGLGTEWVMHEYHLEPENPKPNQKSYVVCRLERKTDEKALKTTSPDYETGQPSGGNTPDNDVDADRAFADSLIVDPEENDIGATAKRVYFQDGPDSSDTDNEWARDAAKHSVTSVHSPGKEKSNEEPENVRKKAHISSSGDYQLQAGGGELVFGEYVLQAGLGEYVLQAGGGEYELQAGGEEYELQAGGEEYELQAGGVPTVVSSKWKSFFTFEETPTVLSCDTTPPSVYLRNMIVGAVLFSPTEEEVINHYLKLKYQGKNDVVDPVMATVDFCAFEPWELPRKSMIESNDQVWWFFCPRDYKYNNSRRSNRTTKSGYWKITGKGQKIKSINGVIIGGKRILVFHRSPCPGQGTEWVMHEYHLEPENPKPNQKSYVVCRLERKTDEKALKTTSPDYETGQPSGGNTPDDDHQLSGKFQFPGVNQLNLESLLLPQNSRNDNFGFLTGNQDSFGDVKADHDFVDSLIVDPEENDIGATAKRVYFQDGPDSSDTDNERIMQALQSSGSIGLREDSKRVRHMQMASTPSETHHTYMVGNAGQETIVGGHFSEEDTSSDDFTPAREINRRTFGSIDISFDEDEISARRGVRLQPPLKVSNVADPGNKARDAAKHSVTSVHRPGKESNEEPENVRKKAHISSSSSGEYVLQAGGVPTVSSKWKSFFTFEETPTVLSCDTTPPSVYLLNMVVGVVLFLVFVRELVLFGSC</sequence>
<reference evidence="9 10" key="1">
    <citation type="journal article" date="2020" name="bioRxiv">
        <title>Sequence and annotation of 42 cannabis genomes reveals extensive copy number variation in cannabinoid synthesis and pathogen resistance genes.</title>
        <authorList>
            <person name="Mckernan K.J."/>
            <person name="Helbert Y."/>
            <person name="Kane L.T."/>
            <person name="Ebling H."/>
            <person name="Zhang L."/>
            <person name="Liu B."/>
            <person name="Eaton Z."/>
            <person name="Mclaughlin S."/>
            <person name="Kingan S."/>
            <person name="Baybayan P."/>
            <person name="Concepcion G."/>
            <person name="Jordan M."/>
            <person name="Riva A."/>
            <person name="Barbazuk W."/>
            <person name="Harkins T."/>
        </authorList>
    </citation>
    <scope>NUCLEOTIDE SEQUENCE [LARGE SCALE GENOMIC DNA]</scope>
    <source>
        <strain evidence="10">cv. Jamaican Lion 4</strain>
        <tissue evidence="9">Leaf</tissue>
    </source>
</reference>
<evidence type="ECO:0000256" key="2">
    <source>
        <dbReference type="ARBA" id="ARBA00023015"/>
    </source>
</evidence>
<keyword evidence="7" id="KW-0812">Transmembrane</keyword>
<feature type="transmembrane region" description="Helical" evidence="7">
    <location>
        <begin position="805"/>
        <end position="826"/>
    </location>
</feature>
<dbReference type="SUPFAM" id="SSF101941">
    <property type="entry name" value="NAC domain"/>
    <property type="match status" value="2"/>
</dbReference>
<keyword evidence="2" id="KW-0805">Transcription regulation</keyword>
<keyword evidence="10" id="KW-1185">Reference proteome</keyword>
<dbReference type="EMBL" id="JAATIQ010000099">
    <property type="protein sequence ID" value="KAF4382913.1"/>
    <property type="molecule type" value="Genomic_DNA"/>
</dbReference>
<gene>
    <name evidence="9" type="ORF">G4B88_010084</name>
</gene>
<dbReference type="PANTHER" id="PTHR31989">
    <property type="entry name" value="NAC DOMAIN-CONTAINING PROTEIN 82-RELATED"/>
    <property type="match status" value="1"/>
</dbReference>
<evidence type="ECO:0000256" key="5">
    <source>
        <dbReference type="ARBA" id="ARBA00023242"/>
    </source>
</evidence>
<dbReference type="InterPro" id="IPR036093">
    <property type="entry name" value="NAC_dom_sf"/>
</dbReference>
<keyword evidence="5" id="KW-0539">Nucleus</keyword>
<evidence type="ECO:0000313" key="9">
    <source>
        <dbReference type="EMBL" id="KAF4382913.1"/>
    </source>
</evidence>
<feature type="region of interest" description="Disordered" evidence="6">
    <location>
        <begin position="210"/>
        <end position="263"/>
    </location>
</feature>
<keyword evidence="4" id="KW-0804">Transcription</keyword>
<feature type="compositionally biased region" description="Basic and acidic residues" evidence="6">
    <location>
        <begin position="244"/>
        <end position="257"/>
    </location>
</feature>
<dbReference type="GO" id="GO:0003677">
    <property type="term" value="F:DNA binding"/>
    <property type="evidence" value="ECO:0007669"/>
    <property type="project" value="UniProtKB-KW"/>
</dbReference>
<dbReference type="AlphaFoldDB" id="A0A7J6GJ85"/>
<feature type="region of interest" description="Disordered" evidence="6">
    <location>
        <begin position="164"/>
        <end position="189"/>
    </location>
</feature>
<keyword evidence="7" id="KW-1133">Transmembrane helix</keyword>